<protein>
    <recommendedName>
        <fullName evidence="5">Transmembrane protein</fullName>
    </recommendedName>
</protein>
<evidence type="ECO:0000313" key="4">
    <source>
        <dbReference type="Proteomes" id="UP000007148"/>
    </source>
</evidence>
<feature type="region of interest" description="Disordered" evidence="1">
    <location>
        <begin position="333"/>
        <end position="354"/>
    </location>
</feature>
<dbReference type="STRING" id="1109443.G4TFZ0"/>
<evidence type="ECO:0000313" key="3">
    <source>
        <dbReference type="EMBL" id="CCA70238.1"/>
    </source>
</evidence>
<dbReference type="EMBL" id="CAFZ01000076">
    <property type="protein sequence ID" value="CCA70238.1"/>
    <property type="molecule type" value="Genomic_DNA"/>
</dbReference>
<evidence type="ECO:0000256" key="1">
    <source>
        <dbReference type="SAM" id="MobiDB-lite"/>
    </source>
</evidence>
<feature type="compositionally biased region" description="Basic and acidic residues" evidence="1">
    <location>
        <begin position="460"/>
        <end position="479"/>
    </location>
</feature>
<dbReference type="eggNOG" id="ENOG502SYQD">
    <property type="taxonomic scope" value="Eukaryota"/>
</dbReference>
<dbReference type="Gene3D" id="2.60.120.260">
    <property type="entry name" value="Galactose-binding domain-like"/>
    <property type="match status" value="2"/>
</dbReference>
<keyword evidence="2" id="KW-0472">Membrane</keyword>
<reference evidence="3 4" key="1">
    <citation type="journal article" date="2011" name="PLoS Pathog.">
        <title>Endophytic Life Strategies Decoded by Genome and Transcriptome Analyses of the Mutualistic Root Symbiont Piriformospora indica.</title>
        <authorList>
            <person name="Zuccaro A."/>
            <person name="Lahrmann U."/>
            <person name="Guldener U."/>
            <person name="Langen G."/>
            <person name="Pfiffi S."/>
            <person name="Biedenkopf D."/>
            <person name="Wong P."/>
            <person name="Samans B."/>
            <person name="Grimm C."/>
            <person name="Basiewicz M."/>
            <person name="Murat C."/>
            <person name="Martin F."/>
            <person name="Kogel K.H."/>
        </authorList>
    </citation>
    <scope>NUCLEOTIDE SEQUENCE [LARGE SCALE GENOMIC DNA]</scope>
    <source>
        <strain evidence="3 4">DSM 11827</strain>
    </source>
</reference>
<evidence type="ECO:0000256" key="2">
    <source>
        <dbReference type="SAM" id="Phobius"/>
    </source>
</evidence>
<organism evidence="3 4">
    <name type="scientific">Serendipita indica (strain DSM 11827)</name>
    <name type="common">Root endophyte fungus</name>
    <name type="synonym">Piriformospora indica</name>
    <dbReference type="NCBI Taxonomy" id="1109443"/>
    <lineage>
        <taxon>Eukaryota</taxon>
        <taxon>Fungi</taxon>
        <taxon>Dikarya</taxon>
        <taxon>Basidiomycota</taxon>
        <taxon>Agaricomycotina</taxon>
        <taxon>Agaricomycetes</taxon>
        <taxon>Sebacinales</taxon>
        <taxon>Serendipitaceae</taxon>
        <taxon>Serendipita</taxon>
    </lineage>
</organism>
<sequence length="491" mass="53614">MPIAIIDDTNPAIVYSQGTWASSPTNEYNEYMSSFHYPTSAGATMKYRFRGTSIQLFGTVTQPVTRGYPKVTYQIDNNPIEEWDLSPGLQDTVNTQSHVAFYKSREYTYGDHTLSVNVGDFDPRTTGRLNFDFFIFYGATEQDVKNAGGLMFRDDSDYGPVYEGGWSLARGMKQEFKSGAHQTPAGSEGTAILPFNGTCVEVYATLDGDYGSKPIASFVVDRGTSHEVVRTFPGPGRVTTQFNTRLLSVHGLVDGPHSLTVTALGKDVSPWRLDYFVYGVSNETNIDNGTGGGGASGVSSSVELSTRSATPRVVTSTFGGRVFTTTESVSPLVSSLNSPEDTHGGVSSNQQTVGETQAHWQSKRAVIIAGVLGGIAAGILSMLLLCWCIRRRRNTKSIASIDQYRDSIKDDISRRPTDMGPVPPIPRTKEPNTLPYPHCHSPRPSIDTASSVTRTNQPPRTREVDAGIRLEWTDEEGPHDTLPPSYSNYQS</sequence>
<dbReference type="OrthoDB" id="3265734at2759"/>
<feature type="compositionally biased region" description="Polar residues" evidence="1">
    <location>
        <begin position="345"/>
        <end position="354"/>
    </location>
</feature>
<keyword evidence="2" id="KW-0812">Transmembrane</keyword>
<dbReference type="Proteomes" id="UP000007148">
    <property type="component" value="Unassembled WGS sequence"/>
</dbReference>
<evidence type="ECO:0008006" key="5">
    <source>
        <dbReference type="Google" id="ProtNLM"/>
    </source>
</evidence>
<comment type="caution">
    <text evidence="3">The sequence shown here is derived from an EMBL/GenBank/DDBJ whole genome shotgun (WGS) entry which is preliminary data.</text>
</comment>
<feature type="compositionally biased region" description="Polar residues" evidence="1">
    <location>
        <begin position="447"/>
        <end position="459"/>
    </location>
</feature>
<feature type="region of interest" description="Disordered" evidence="1">
    <location>
        <begin position="409"/>
        <end position="491"/>
    </location>
</feature>
<keyword evidence="4" id="KW-1185">Reference proteome</keyword>
<feature type="transmembrane region" description="Helical" evidence="2">
    <location>
        <begin position="365"/>
        <end position="389"/>
    </location>
</feature>
<keyword evidence="2" id="KW-1133">Transmembrane helix</keyword>
<accession>G4TFZ0</accession>
<proteinExistence type="predicted"/>
<gene>
    <name evidence="3" type="ORF">PIIN_04177</name>
</gene>
<dbReference type="HOGENOM" id="CLU_555620_0_0_1"/>
<dbReference type="AlphaFoldDB" id="G4TFZ0"/>
<name>G4TFZ0_SERID</name>
<dbReference type="InParanoid" id="G4TFZ0"/>